<dbReference type="GO" id="GO:0008270">
    <property type="term" value="F:zinc ion binding"/>
    <property type="evidence" value="ECO:0007669"/>
    <property type="project" value="UniProtKB-KW"/>
</dbReference>
<dbReference type="SUPFAM" id="SSF57850">
    <property type="entry name" value="RING/U-box"/>
    <property type="match status" value="1"/>
</dbReference>
<evidence type="ECO:0000256" key="4">
    <source>
        <dbReference type="ARBA" id="ARBA00012483"/>
    </source>
</evidence>
<dbReference type="Proteomes" id="UP000504603">
    <property type="component" value="Unplaced"/>
</dbReference>
<keyword evidence="10" id="KW-0833">Ubl conjugation pathway</keyword>
<keyword evidence="6 16" id="KW-0812">Transmembrane</keyword>
<reference evidence="19" key="1">
    <citation type="submission" date="2025-08" db="UniProtKB">
        <authorList>
            <consortium name="RefSeq"/>
        </authorList>
    </citation>
    <scope>IDENTIFICATION</scope>
</reference>
<dbReference type="OrthoDB" id="9984778at2759"/>
<dbReference type="InterPro" id="IPR013083">
    <property type="entry name" value="Znf_RING/FYVE/PHD"/>
</dbReference>
<gene>
    <name evidence="19" type="primary">LOC111005011</name>
</gene>
<evidence type="ECO:0000313" key="19">
    <source>
        <dbReference type="RefSeq" id="XP_022132045.1"/>
    </source>
</evidence>
<comment type="catalytic activity">
    <reaction evidence="1">
        <text>S-ubiquitinyl-[E2 ubiquitin-conjugating enzyme]-L-cysteine + [acceptor protein]-L-lysine = [E2 ubiquitin-conjugating enzyme]-L-cysteine + N(6)-ubiquitinyl-[acceptor protein]-L-lysine.</text>
        <dbReference type="EC" id="2.3.2.27"/>
    </reaction>
</comment>
<sequence>MEQNLFGSHRLDCFSFYFFIQKDQNWEWRTPNLPLPPLPFFPPFSQSFPCSMALTISRKLFPSTTNCSGCPYDCPFDCYTFPDFDYSPPPPPPHQNQALQPFIVVVIALSVGFFAALNFYMVVVKCRGPRNSGAAASQSDGGEGELLDRNQVDHPIWFINTVGLHQSIINSIAACKFKQGEGLIEGTECSVCLSEFRQGEMLRLLPKCSHAFHIGCVDTWLRSHTTCPLCRALILTDLGARPPNLGSVNQIEANSGGNEETQMENGEINGEVVGENQAVVAVSGGSLENRGEVVDEQREVVVQVGEIVPKEGITESDQNHGVEGNEILMNNQMDSSSAECGGRSVKIIAT</sequence>
<evidence type="ECO:0000256" key="6">
    <source>
        <dbReference type="ARBA" id="ARBA00022692"/>
    </source>
</evidence>
<dbReference type="GO" id="GO:0061630">
    <property type="term" value="F:ubiquitin protein ligase activity"/>
    <property type="evidence" value="ECO:0007669"/>
    <property type="project" value="UniProtKB-EC"/>
</dbReference>
<evidence type="ECO:0000256" key="10">
    <source>
        <dbReference type="ARBA" id="ARBA00022786"/>
    </source>
</evidence>
<proteinExistence type="inferred from homology"/>
<dbReference type="GO" id="GO:0016567">
    <property type="term" value="P:protein ubiquitination"/>
    <property type="evidence" value="ECO:0007669"/>
    <property type="project" value="UniProtKB-UniPathway"/>
</dbReference>
<evidence type="ECO:0000259" key="17">
    <source>
        <dbReference type="PROSITE" id="PS50089"/>
    </source>
</evidence>
<organism evidence="18 19">
    <name type="scientific">Momordica charantia</name>
    <name type="common">Bitter gourd</name>
    <name type="synonym">Balsam pear</name>
    <dbReference type="NCBI Taxonomy" id="3673"/>
    <lineage>
        <taxon>Eukaryota</taxon>
        <taxon>Viridiplantae</taxon>
        <taxon>Streptophyta</taxon>
        <taxon>Embryophyta</taxon>
        <taxon>Tracheophyta</taxon>
        <taxon>Spermatophyta</taxon>
        <taxon>Magnoliopsida</taxon>
        <taxon>eudicotyledons</taxon>
        <taxon>Gunneridae</taxon>
        <taxon>Pentapetalae</taxon>
        <taxon>rosids</taxon>
        <taxon>fabids</taxon>
        <taxon>Cucurbitales</taxon>
        <taxon>Cucurbitaceae</taxon>
        <taxon>Momordiceae</taxon>
        <taxon>Momordica</taxon>
    </lineage>
</organism>
<evidence type="ECO:0000256" key="1">
    <source>
        <dbReference type="ARBA" id="ARBA00000900"/>
    </source>
</evidence>
<evidence type="ECO:0000256" key="5">
    <source>
        <dbReference type="ARBA" id="ARBA00022679"/>
    </source>
</evidence>
<dbReference type="InterPro" id="IPR044600">
    <property type="entry name" value="ATL1/ATL16-like"/>
</dbReference>
<accession>A0A6J1BRC8</accession>
<keyword evidence="18" id="KW-1185">Reference proteome</keyword>
<dbReference type="AlphaFoldDB" id="A0A6J1BRC8"/>
<dbReference type="PANTHER" id="PTHR46913">
    <property type="entry name" value="RING-H2 FINGER PROTEIN ATL16"/>
    <property type="match status" value="1"/>
</dbReference>
<keyword evidence="5" id="KW-0808">Transferase</keyword>
<keyword evidence="11" id="KW-0862">Zinc</keyword>
<comment type="pathway">
    <text evidence="3">Protein modification; protein ubiquitination.</text>
</comment>
<comment type="similarity">
    <text evidence="14">Belongs to the RING-type zinc finger family. ATL subfamily.</text>
</comment>
<evidence type="ECO:0000256" key="9">
    <source>
        <dbReference type="ARBA" id="ARBA00022771"/>
    </source>
</evidence>
<dbReference type="InterPro" id="IPR001841">
    <property type="entry name" value="Znf_RING"/>
</dbReference>
<evidence type="ECO:0000256" key="12">
    <source>
        <dbReference type="ARBA" id="ARBA00022989"/>
    </source>
</evidence>
<keyword evidence="9 15" id="KW-0863">Zinc-finger</keyword>
<dbReference type="PANTHER" id="PTHR46913:SF19">
    <property type="entry name" value="RING-TYPE E3 UBIQUITIN TRANSFERASE"/>
    <property type="match status" value="1"/>
</dbReference>
<evidence type="ECO:0000256" key="16">
    <source>
        <dbReference type="SAM" id="Phobius"/>
    </source>
</evidence>
<evidence type="ECO:0000256" key="3">
    <source>
        <dbReference type="ARBA" id="ARBA00004906"/>
    </source>
</evidence>
<keyword evidence="12 16" id="KW-1133">Transmembrane helix</keyword>
<dbReference type="CDD" id="cd16461">
    <property type="entry name" value="RING-H2_EL5-like"/>
    <property type="match status" value="1"/>
</dbReference>
<evidence type="ECO:0000256" key="2">
    <source>
        <dbReference type="ARBA" id="ARBA00004167"/>
    </source>
</evidence>
<dbReference type="GO" id="GO:0016020">
    <property type="term" value="C:membrane"/>
    <property type="evidence" value="ECO:0007669"/>
    <property type="project" value="UniProtKB-SubCell"/>
</dbReference>
<protein>
    <recommendedName>
        <fullName evidence="4">RING-type E3 ubiquitin transferase</fullName>
        <ecNumber evidence="4">2.3.2.27</ecNumber>
    </recommendedName>
</protein>
<dbReference type="FunFam" id="3.30.40.10:FF:000285">
    <property type="entry name" value="RING-H2 finger protein ATL43"/>
    <property type="match status" value="1"/>
</dbReference>
<evidence type="ECO:0000313" key="18">
    <source>
        <dbReference type="Proteomes" id="UP000504603"/>
    </source>
</evidence>
<dbReference type="Pfam" id="PF13639">
    <property type="entry name" value="zf-RING_2"/>
    <property type="match status" value="1"/>
</dbReference>
<dbReference type="PROSITE" id="PS50089">
    <property type="entry name" value="ZF_RING_2"/>
    <property type="match status" value="1"/>
</dbReference>
<dbReference type="GeneID" id="111005011"/>
<dbReference type="SMART" id="SM00184">
    <property type="entry name" value="RING"/>
    <property type="match status" value="1"/>
</dbReference>
<feature type="transmembrane region" description="Helical" evidence="16">
    <location>
        <begin position="98"/>
        <end position="123"/>
    </location>
</feature>
<evidence type="ECO:0000256" key="14">
    <source>
        <dbReference type="ARBA" id="ARBA00024209"/>
    </source>
</evidence>
<dbReference type="RefSeq" id="XP_022132045.1">
    <property type="nucleotide sequence ID" value="XM_022276353.1"/>
</dbReference>
<keyword evidence="13 16" id="KW-0472">Membrane</keyword>
<keyword evidence="8" id="KW-0732">Signal</keyword>
<name>A0A6J1BRC8_MOMCH</name>
<evidence type="ECO:0000256" key="11">
    <source>
        <dbReference type="ARBA" id="ARBA00022833"/>
    </source>
</evidence>
<feature type="domain" description="RING-type" evidence="17">
    <location>
        <begin position="189"/>
        <end position="231"/>
    </location>
</feature>
<dbReference type="KEGG" id="mcha:111005011"/>
<dbReference type="EC" id="2.3.2.27" evidence="4"/>
<keyword evidence="7" id="KW-0479">Metal-binding</keyword>
<comment type="subcellular location">
    <subcellularLocation>
        <location evidence="2">Membrane</location>
        <topology evidence="2">Single-pass membrane protein</topology>
    </subcellularLocation>
</comment>
<evidence type="ECO:0000256" key="8">
    <source>
        <dbReference type="ARBA" id="ARBA00022729"/>
    </source>
</evidence>
<dbReference type="UniPathway" id="UPA00143"/>
<evidence type="ECO:0000256" key="13">
    <source>
        <dbReference type="ARBA" id="ARBA00023136"/>
    </source>
</evidence>
<evidence type="ECO:0000256" key="7">
    <source>
        <dbReference type="ARBA" id="ARBA00022723"/>
    </source>
</evidence>
<dbReference type="Gene3D" id="3.30.40.10">
    <property type="entry name" value="Zinc/RING finger domain, C3HC4 (zinc finger)"/>
    <property type="match status" value="1"/>
</dbReference>
<evidence type="ECO:0000256" key="15">
    <source>
        <dbReference type="PROSITE-ProRule" id="PRU00175"/>
    </source>
</evidence>